<evidence type="ECO:0000256" key="2">
    <source>
        <dbReference type="ARBA" id="ARBA00009256"/>
    </source>
</evidence>
<feature type="binding site" evidence="8">
    <location>
        <position position="57"/>
    </location>
    <ligand>
        <name>beta-alanine</name>
        <dbReference type="ChEBI" id="CHEBI:57966"/>
    </ligand>
</feature>
<evidence type="ECO:0000313" key="10">
    <source>
        <dbReference type="Proteomes" id="UP000286806"/>
    </source>
</evidence>
<accession>A0A401JHC0</accession>
<comment type="caution">
    <text evidence="9">The sequence shown here is derived from an EMBL/GenBank/DDBJ whole genome shotgun (WGS) entry which is preliminary data.</text>
</comment>
<keyword evidence="4 8" id="KW-0566">Pantothenate biosynthesis</keyword>
<dbReference type="SUPFAM" id="SSF52374">
    <property type="entry name" value="Nucleotidylyl transferase"/>
    <property type="match status" value="1"/>
</dbReference>
<dbReference type="EMBL" id="BGOW01000041">
    <property type="protein sequence ID" value="GBL47401.1"/>
    <property type="molecule type" value="Genomic_DNA"/>
</dbReference>
<comment type="function">
    <text evidence="8">Catalyzes the condensation of pantoate with beta-alanine in an ATP-dependent reaction via a pantoyl-adenylate intermediate.</text>
</comment>
<dbReference type="GO" id="GO:0015940">
    <property type="term" value="P:pantothenate biosynthetic process"/>
    <property type="evidence" value="ECO:0007669"/>
    <property type="project" value="UniProtKB-UniRule"/>
</dbReference>
<dbReference type="PANTHER" id="PTHR21299:SF1">
    <property type="entry name" value="PANTOATE--BETA-ALANINE LIGASE"/>
    <property type="match status" value="1"/>
</dbReference>
<keyword evidence="6 8" id="KW-0067">ATP-binding</keyword>
<evidence type="ECO:0000256" key="6">
    <source>
        <dbReference type="ARBA" id="ARBA00022840"/>
    </source>
</evidence>
<feature type="binding site" evidence="8">
    <location>
        <position position="172"/>
    </location>
    <ligand>
        <name>ATP</name>
        <dbReference type="ChEBI" id="CHEBI:30616"/>
    </ligand>
</feature>
<evidence type="ECO:0000256" key="7">
    <source>
        <dbReference type="ARBA" id="ARBA00048258"/>
    </source>
</evidence>
<comment type="catalytic activity">
    <reaction evidence="7 8">
        <text>(R)-pantoate + beta-alanine + ATP = (R)-pantothenate + AMP + diphosphate + H(+)</text>
        <dbReference type="Rhea" id="RHEA:10912"/>
        <dbReference type="ChEBI" id="CHEBI:15378"/>
        <dbReference type="ChEBI" id="CHEBI:15980"/>
        <dbReference type="ChEBI" id="CHEBI:29032"/>
        <dbReference type="ChEBI" id="CHEBI:30616"/>
        <dbReference type="ChEBI" id="CHEBI:33019"/>
        <dbReference type="ChEBI" id="CHEBI:57966"/>
        <dbReference type="ChEBI" id="CHEBI:456215"/>
        <dbReference type="EC" id="6.3.2.1"/>
    </reaction>
</comment>
<name>A0A401JHC0_9PROT</name>
<feature type="active site" description="Proton donor" evidence="8">
    <location>
        <position position="33"/>
    </location>
</feature>
<reference evidence="9 10" key="1">
    <citation type="journal article" date="2019" name="Front. Microbiol.">
        <title>Genomes of Neutrophilic Sulfur-Oxidizing Chemolithoautotrophs Representing 9 Proteobacterial Species From 8 Genera.</title>
        <authorList>
            <person name="Watanabe T."/>
            <person name="Kojima H."/>
            <person name="Umezawa K."/>
            <person name="Hori C."/>
            <person name="Takasuka T.E."/>
            <person name="Kato Y."/>
            <person name="Fukui M."/>
        </authorList>
    </citation>
    <scope>NUCLEOTIDE SEQUENCE [LARGE SCALE GENOMIC DNA]</scope>
    <source>
        <strain evidence="9 10">TTN</strain>
    </source>
</reference>
<dbReference type="GO" id="GO:0005829">
    <property type="term" value="C:cytosol"/>
    <property type="evidence" value="ECO:0007669"/>
    <property type="project" value="TreeGrafter"/>
</dbReference>
<protein>
    <recommendedName>
        <fullName evidence="8">Pantothenate synthetase</fullName>
        <shortName evidence="8">PS</shortName>
        <ecNumber evidence="8">6.3.2.1</ecNumber>
    </recommendedName>
    <alternativeName>
        <fullName evidence="8">Pantoate--beta-alanine ligase</fullName>
    </alternativeName>
    <alternativeName>
        <fullName evidence="8">Pantoate-activating enzyme</fullName>
    </alternativeName>
</protein>
<evidence type="ECO:0000256" key="1">
    <source>
        <dbReference type="ARBA" id="ARBA00004990"/>
    </source>
</evidence>
<dbReference type="InterPro" id="IPR042176">
    <property type="entry name" value="Pantoate_ligase_C"/>
</dbReference>
<comment type="similarity">
    <text evidence="2 8">Belongs to the pantothenate synthetase family.</text>
</comment>
<comment type="subcellular location">
    <subcellularLocation>
        <location evidence="8">Cytoplasm</location>
    </subcellularLocation>
</comment>
<dbReference type="NCBIfam" id="TIGR00018">
    <property type="entry name" value="panC"/>
    <property type="match status" value="1"/>
</dbReference>
<dbReference type="GO" id="GO:0005524">
    <property type="term" value="F:ATP binding"/>
    <property type="evidence" value="ECO:0007669"/>
    <property type="project" value="UniProtKB-KW"/>
</dbReference>
<dbReference type="RefSeq" id="WP_124706158.1">
    <property type="nucleotide sequence ID" value="NZ_BGOW01000041.1"/>
</dbReference>
<dbReference type="InterPro" id="IPR003721">
    <property type="entry name" value="Pantoate_ligase"/>
</dbReference>
<keyword evidence="8" id="KW-0963">Cytoplasm</keyword>
<feature type="binding site" evidence="8">
    <location>
        <position position="57"/>
    </location>
    <ligand>
        <name>(R)-pantoate</name>
        <dbReference type="ChEBI" id="CHEBI:15980"/>
    </ligand>
</feature>
<dbReference type="AlphaFoldDB" id="A0A401JHC0"/>
<evidence type="ECO:0000313" key="9">
    <source>
        <dbReference type="EMBL" id="GBL47401.1"/>
    </source>
</evidence>
<keyword evidence="10" id="KW-1185">Reference proteome</keyword>
<evidence type="ECO:0000256" key="5">
    <source>
        <dbReference type="ARBA" id="ARBA00022741"/>
    </source>
</evidence>
<gene>
    <name evidence="8" type="primary">panC</name>
    <name evidence="9" type="ORF">SFMTTN_3240</name>
</gene>
<dbReference type="Pfam" id="PF02569">
    <property type="entry name" value="Pantoate_ligase"/>
    <property type="match status" value="1"/>
</dbReference>
<dbReference type="EC" id="6.3.2.1" evidence="8"/>
<dbReference type="UniPathway" id="UPA00028">
    <property type="reaction ID" value="UER00005"/>
</dbReference>
<dbReference type="GO" id="GO:0004592">
    <property type="term" value="F:pantoate-beta-alanine ligase activity"/>
    <property type="evidence" value="ECO:0007669"/>
    <property type="project" value="UniProtKB-UniRule"/>
</dbReference>
<dbReference type="OrthoDB" id="9773087at2"/>
<dbReference type="InterPro" id="IPR014729">
    <property type="entry name" value="Rossmann-like_a/b/a_fold"/>
</dbReference>
<feature type="binding site" evidence="8">
    <location>
        <begin position="180"/>
        <end position="183"/>
    </location>
    <ligand>
        <name>ATP</name>
        <dbReference type="ChEBI" id="CHEBI:30616"/>
    </ligand>
</feature>
<organism evidence="9 10">
    <name type="scientific">Sulfuriferula multivorans</name>
    <dbReference type="NCBI Taxonomy" id="1559896"/>
    <lineage>
        <taxon>Bacteria</taxon>
        <taxon>Pseudomonadati</taxon>
        <taxon>Pseudomonadota</taxon>
        <taxon>Betaproteobacteria</taxon>
        <taxon>Nitrosomonadales</taxon>
        <taxon>Sulfuricellaceae</taxon>
        <taxon>Sulfuriferula</taxon>
    </lineage>
</organism>
<feature type="binding site" evidence="8">
    <location>
        <position position="149"/>
    </location>
    <ligand>
        <name>(R)-pantoate</name>
        <dbReference type="ChEBI" id="CHEBI:15980"/>
    </ligand>
</feature>
<keyword evidence="5 8" id="KW-0547">Nucleotide-binding</keyword>
<proteinExistence type="inferred from homology"/>
<dbReference type="Gene3D" id="3.40.50.620">
    <property type="entry name" value="HUPs"/>
    <property type="match status" value="1"/>
</dbReference>
<keyword evidence="3 8" id="KW-0436">Ligase</keyword>
<dbReference type="FunFam" id="3.40.50.620:FF:000013">
    <property type="entry name" value="Pantothenate synthetase"/>
    <property type="match status" value="1"/>
</dbReference>
<sequence length="279" mass="30405">MQIIYTIAEMRRWRAEHNDLALVATMGNLHAGHLALVRLARRHAARVAVSIFVNPLQFGANEDFSRYPRTLTHDCELLREAGADVVFAPDAPELFPHPQSYHVKPPALADELCGAFRPGHFRGVATIVMKLFNIVQPRVALFGQKDYQQLAIIRGMVADLNVPVAIVASATVRAADGLALSSRNGFLSEPERSEAPRLYQTLSSICDRLAAGERDFTALELAATATLAVHGWRVDYIAIRSPALTLPEPGDTRFVVLGAAHLGSTRLIDNIEAGGAETL</sequence>
<dbReference type="PANTHER" id="PTHR21299">
    <property type="entry name" value="CYTIDYLATE KINASE/PANTOATE-BETA-ALANINE LIGASE"/>
    <property type="match status" value="1"/>
</dbReference>
<comment type="subunit">
    <text evidence="8">Homodimer.</text>
</comment>
<dbReference type="Gene3D" id="3.30.1300.10">
    <property type="entry name" value="Pantoate-beta-alanine ligase, C-terminal domain"/>
    <property type="match status" value="1"/>
</dbReference>
<comment type="pathway">
    <text evidence="1 8">Cofactor biosynthesis; (R)-pantothenate biosynthesis; (R)-pantothenate from (R)-pantoate and beta-alanine: step 1/1.</text>
</comment>
<dbReference type="Proteomes" id="UP000286806">
    <property type="component" value="Unassembled WGS sequence"/>
</dbReference>
<dbReference type="CDD" id="cd00560">
    <property type="entry name" value="PanC"/>
    <property type="match status" value="1"/>
</dbReference>
<evidence type="ECO:0000256" key="3">
    <source>
        <dbReference type="ARBA" id="ARBA00022598"/>
    </source>
</evidence>
<evidence type="ECO:0000256" key="4">
    <source>
        <dbReference type="ARBA" id="ARBA00022655"/>
    </source>
</evidence>
<feature type="binding site" evidence="8">
    <location>
        <begin position="143"/>
        <end position="146"/>
    </location>
    <ligand>
        <name>ATP</name>
        <dbReference type="ChEBI" id="CHEBI:30616"/>
    </ligand>
</feature>
<dbReference type="HAMAP" id="MF_00158">
    <property type="entry name" value="PanC"/>
    <property type="match status" value="1"/>
</dbReference>
<comment type="miscellaneous">
    <text evidence="8">The reaction proceeds by a bi uni uni bi ping pong mechanism.</text>
</comment>
<evidence type="ECO:0000256" key="8">
    <source>
        <dbReference type="HAMAP-Rule" id="MF_00158"/>
    </source>
</evidence>
<feature type="binding site" evidence="8">
    <location>
        <begin position="26"/>
        <end position="33"/>
    </location>
    <ligand>
        <name>ATP</name>
        <dbReference type="ChEBI" id="CHEBI:30616"/>
    </ligand>
</feature>